<evidence type="ECO:0000313" key="3">
    <source>
        <dbReference type="Proteomes" id="UP000295277"/>
    </source>
</evidence>
<dbReference type="Gene3D" id="3.10.180.10">
    <property type="entry name" value="2,3-Dihydroxybiphenyl 1,2-Dioxygenase, domain 1"/>
    <property type="match status" value="2"/>
</dbReference>
<accession>A0A4R1Z0I9</accession>
<organism evidence="2 3">
    <name type="scientific">Rhodovulum steppense</name>
    <dbReference type="NCBI Taxonomy" id="540251"/>
    <lineage>
        <taxon>Bacteria</taxon>
        <taxon>Pseudomonadati</taxon>
        <taxon>Pseudomonadota</taxon>
        <taxon>Alphaproteobacteria</taxon>
        <taxon>Rhodobacterales</taxon>
        <taxon>Paracoccaceae</taxon>
        <taxon>Rhodovulum</taxon>
    </lineage>
</organism>
<name>A0A4R1Z0I9_9RHOB</name>
<reference evidence="2 3" key="1">
    <citation type="submission" date="2019-03" db="EMBL/GenBank/DDBJ databases">
        <title>Genomic Encyclopedia of Type Strains, Phase IV (KMG-IV): sequencing the most valuable type-strain genomes for metagenomic binning, comparative biology and taxonomic classification.</title>
        <authorList>
            <person name="Goeker M."/>
        </authorList>
    </citation>
    <scope>NUCLEOTIDE SEQUENCE [LARGE SCALE GENOMIC DNA]</scope>
    <source>
        <strain evidence="2 3">DSM 21153</strain>
    </source>
</reference>
<dbReference type="InterPro" id="IPR052537">
    <property type="entry name" value="Extradiol_RC_dioxygenase"/>
</dbReference>
<dbReference type="SUPFAM" id="SSF54593">
    <property type="entry name" value="Glyoxalase/Bleomycin resistance protein/Dihydroxybiphenyl dioxygenase"/>
    <property type="match status" value="1"/>
</dbReference>
<keyword evidence="3" id="KW-1185">Reference proteome</keyword>
<comment type="caution">
    <text evidence="2">The sequence shown here is derived from an EMBL/GenBank/DDBJ whole genome shotgun (WGS) entry which is preliminary data.</text>
</comment>
<evidence type="ECO:0000313" key="2">
    <source>
        <dbReference type="EMBL" id="TCM87081.1"/>
    </source>
</evidence>
<dbReference type="InterPro" id="IPR037523">
    <property type="entry name" value="VOC_core"/>
</dbReference>
<dbReference type="InterPro" id="IPR029068">
    <property type="entry name" value="Glyas_Bleomycin-R_OHBP_Dase"/>
</dbReference>
<sequence>MAVEGLHHVTSLASGAVANNAFFTTILGLRRVKTTVNFDAPEVYHLYYGDEIGRPGSVLTCFPYEGARRGRRGTGEVHATAFSVPEGSLPDWQARLHAAGVPGLSVEERFGEAWLLFDGPDGERLALVERADGRAPWTGGGVAAATAIRGFHAVTLRLADAGPTAELLQAMGYDETGRDRALRRFELGRHNGAGIVDLETVAAAPAVPGAGSVHHVAFAVPDRPAQDALRQALTDQGLRVTPPIDRDYFHAIYFRSPGGVLFEVATNAPGFARDETPEHLGEALKLPRQHEHLRARLERELVPLSP</sequence>
<protein>
    <submittedName>
        <fullName evidence="2">Glyoxalase family protein</fullName>
    </submittedName>
</protein>
<dbReference type="InterPro" id="IPR004360">
    <property type="entry name" value="Glyas_Fos-R_dOase_dom"/>
</dbReference>
<dbReference type="PANTHER" id="PTHR36110">
    <property type="entry name" value="RING-CLEAVING DIOXYGENASE MHQE-RELATED"/>
    <property type="match status" value="1"/>
</dbReference>
<dbReference type="AlphaFoldDB" id="A0A4R1Z0I9"/>
<dbReference type="RefSeq" id="WP_132693586.1">
    <property type="nucleotide sequence ID" value="NZ_SLVM01000003.1"/>
</dbReference>
<feature type="domain" description="VOC" evidence="1">
    <location>
        <begin position="150"/>
        <end position="267"/>
    </location>
</feature>
<dbReference type="OrthoDB" id="9785698at2"/>
<dbReference type="Pfam" id="PF00903">
    <property type="entry name" value="Glyoxalase"/>
    <property type="match status" value="1"/>
</dbReference>
<feature type="domain" description="VOC" evidence="1">
    <location>
        <begin position="5"/>
        <end position="130"/>
    </location>
</feature>
<dbReference type="Proteomes" id="UP000295277">
    <property type="component" value="Unassembled WGS sequence"/>
</dbReference>
<dbReference type="EMBL" id="SLVM01000003">
    <property type="protein sequence ID" value="TCM87081.1"/>
    <property type="molecule type" value="Genomic_DNA"/>
</dbReference>
<proteinExistence type="predicted"/>
<evidence type="ECO:0000259" key="1">
    <source>
        <dbReference type="PROSITE" id="PS51819"/>
    </source>
</evidence>
<gene>
    <name evidence="2" type="ORF">EV216_103159</name>
</gene>
<dbReference type="PROSITE" id="PS51819">
    <property type="entry name" value="VOC"/>
    <property type="match status" value="2"/>
</dbReference>
<dbReference type="PANTHER" id="PTHR36110:SF2">
    <property type="entry name" value="RING-CLEAVING DIOXYGENASE MHQE-RELATED"/>
    <property type="match status" value="1"/>
</dbReference>